<dbReference type="GO" id="GO:1904680">
    <property type="term" value="F:peptide transmembrane transporter activity"/>
    <property type="evidence" value="ECO:0007669"/>
    <property type="project" value="TreeGrafter"/>
</dbReference>
<protein>
    <recommendedName>
        <fullName evidence="1">Solute-binding protein family 5 domain-containing protein</fullName>
    </recommendedName>
</protein>
<reference evidence="2" key="1">
    <citation type="journal article" date="2014" name="Front. Microbiol.">
        <title>High frequency of phylogenetically diverse reductive dehalogenase-homologous genes in deep subseafloor sedimentary metagenomes.</title>
        <authorList>
            <person name="Kawai M."/>
            <person name="Futagami T."/>
            <person name="Toyoda A."/>
            <person name="Takaki Y."/>
            <person name="Nishi S."/>
            <person name="Hori S."/>
            <person name="Arai W."/>
            <person name="Tsubouchi T."/>
            <person name="Morono Y."/>
            <person name="Uchiyama I."/>
            <person name="Ito T."/>
            <person name="Fujiyama A."/>
            <person name="Inagaki F."/>
            <person name="Takami H."/>
        </authorList>
    </citation>
    <scope>NUCLEOTIDE SEQUENCE</scope>
    <source>
        <strain evidence="2">Expedition CK06-06</strain>
    </source>
</reference>
<organism evidence="2">
    <name type="scientific">marine sediment metagenome</name>
    <dbReference type="NCBI Taxonomy" id="412755"/>
    <lineage>
        <taxon>unclassified sequences</taxon>
        <taxon>metagenomes</taxon>
        <taxon>ecological metagenomes</taxon>
    </lineage>
</organism>
<proteinExistence type="predicted"/>
<name>X0U791_9ZZZZ</name>
<dbReference type="GO" id="GO:0015833">
    <property type="term" value="P:peptide transport"/>
    <property type="evidence" value="ECO:0007669"/>
    <property type="project" value="TreeGrafter"/>
</dbReference>
<gene>
    <name evidence="2" type="ORF">S01H1_32061</name>
</gene>
<dbReference type="Gene3D" id="3.40.190.10">
    <property type="entry name" value="Periplasmic binding protein-like II"/>
    <property type="match status" value="1"/>
</dbReference>
<dbReference type="Pfam" id="PF00496">
    <property type="entry name" value="SBP_bac_5"/>
    <property type="match status" value="1"/>
</dbReference>
<dbReference type="Gene3D" id="3.10.105.10">
    <property type="entry name" value="Dipeptide-binding Protein, Domain 3"/>
    <property type="match status" value="1"/>
</dbReference>
<dbReference type="InterPro" id="IPR000914">
    <property type="entry name" value="SBP_5_dom"/>
</dbReference>
<dbReference type="InterPro" id="IPR039424">
    <property type="entry name" value="SBP_5"/>
</dbReference>
<feature type="non-terminal residue" evidence="2">
    <location>
        <position position="1"/>
    </location>
</feature>
<evidence type="ECO:0000313" key="2">
    <source>
        <dbReference type="EMBL" id="GAF95196.1"/>
    </source>
</evidence>
<dbReference type="EMBL" id="BARS01019826">
    <property type="protein sequence ID" value="GAF95196.1"/>
    <property type="molecule type" value="Genomic_DNA"/>
</dbReference>
<comment type="caution">
    <text evidence="2">The sequence shown here is derived from an EMBL/GenBank/DDBJ whole genome shotgun (WGS) entry which is preliminary data.</text>
</comment>
<evidence type="ECO:0000259" key="1">
    <source>
        <dbReference type="Pfam" id="PF00496"/>
    </source>
</evidence>
<dbReference type="AlphaFoldDB" id="X0U791"/>
<accession>X0U791</accession>
<sequence>TDYVRGSYAAYKPNPNWWDKEKIVDGKKYDAPFIDELVYPIIIDQSTQIAALQTGKVDAIFRVPMMYKDTLAITNPDLLVGTMPAGITNTIWWKATGVIGSDRVLRRAMMIGTDLRSIIKAVYVEADLQCWPYNASFDTSIYTPLEDLPPSAKELYTYDPVKAAKMIVDAGHPDGIEITLDFNAIDPPSKDIAAILQAQWGEIGVDVTLIPSPDAVHRSMVQVSGDYEDALLSGYGNCGGLTHLDNMRALTWSPYYADEYVNGILEAAANEMDQ</sequence>
<dbReference type="PANTHER" id="PTHR30290">
    <property type="entry name" value="PERIPLASMIC BINDING COMPONENT OF ABC TRANSPORTER"/>
    <property type="match status" value="1"/>
</dbReference>
<feature type="non-terminal residue" evidence="2">
    <location>
        <position position="274"/>
    </location>
</feature>
<dbReference type="SUPFAM" id="SSF53850">
    <property type="entry name" value="Periplasmic binding protein-like II"/>
    <property type="match status" value="1"/>
</dbReference>
<feature type="domain" description="Solute-binding protein family 5" evidence="1">
    <location>
        <begin position="2"/>
        <end position="228"/>
    </location>
</feature>